<dbReference type="PRINTS" id="PR00385">
    <property type="entry name" value="P450"/>
</dbReference>
<evidence type="ECO:0000313" key="5">
    <source>
        <dbReference type="EMBL" id="NDW07440.1"/>
    </source>
</evidence>
<dbReference type="InterPro" id="IPR036396">
    <property type="entry name" value="Cyt_P450_sf"/>
</dbReference>
<dbReference type="PANTHER" id="PTHR24305">
    <property type="entry name" value="CYTOCHROME P450"/>
    <property type="match status" value="1"/>
</dbReference>
<dbReference type="Gene3D" id="1.10.630.10">
    <property type="entry name" value="Cytochrome P450"/>
    <property type="match status" value="1"/>
</dbReference>
<dbReference type="GO" id="GO:0005506">
    <property type="term" value="F:iron ion binding"/>
    <property type="evidence" value="ECO:0007669"/>
    <property type="project" value="InterPro"/>
</dbReference>
<keyword evidence="6" id="KW-1185">Reference proteome</keyword>
<dbReference type="SUPFAM" id="SSF48264">
    <property type="entry name" value="Cytochrome P450"/>
    <property type="match status" value="1"/>
</dbReference>
<reference evidence="5 6" key="1">
    <citation type="submission" date="2020-01" db="EMBL/GenBank/DDBJ databases">
        <title>Jiella pacifica sp. nov.</title>
        <authorList>
            <person name="Xue Z."/>
            <person name="Zhu S."/>
            <person name="Chen J."/>
            <person name="Yang J."/>
        </authorList>
    </citation>
    <scope>NUCLEOTIDE SEQUENCE [LARGE SCALE GENOMIC DNA]</scope>
    <source>
        <strain evidence="5 6">40Bstr34</strain>
    </source>
</reference>
<evidence type="ECO:0000256" key="1">
    <source>
        <dbReference type="ARBA" id="ARBA00001971"/>
    </source>
</evidence>
<keyword evidence="3 4" id="KW-0408">Iron</keyword>
<evidence type="ECO:0000256" key="3">
    <source>
        <dbReference type="PIRSR" id="PIRSR602401-1"/>
    </source>
</evidence>
<dbReference type="PRINTS" id="PR00463">
    <property type="entry name" value="EP450I"/>
</dbReference>
<dbReference type="AlphaFoldDB" id="A0A6N9T832"/>
<dbReference type="InterPro" id="IPR002401">
    <property type="entry name" value="Cyt_P450_E_grp-I"/>
</dbReference>
<comment type="cofactor">
    <cofactor evidence="1 3">
        <name>heme</name>
        <dbReference type="ChEBI" id="CHEBI:30413"/>
    </cofactor>
</comment>
<feature type="binding site" description="axial binding residue" evidence="3">
    <location>
        <position position="396"/>
    </location>
    <ligand>
        <name>heme</name>
        <dbReference type="ChEBI" id="CHEBI:30413"/>
    </ligand>
    <ligandPart>
        <name>Fe</name>
        <dbReference type="ChEBI" id="CHEBI:18248"/>
    </ligandPart>
</feature>
<dbReference type="PANTHER" id="PTHR24305:SF166">
    <property type="entry name" value="CYTOCHROME P450 12A4, MITOCHONDRIAL-RELATED"/>
    <property type="match status" value="1"/>
</dbReference>
<evidence type="ECO:0000313" key="6">
    <source>
        <dbReference type="Proteomes" id="UP000469011"/>
    </source>
</evidence>
<dbReference type="GO" id="GO:0016705">
    <property type="term" value="F:oxidoreductase activity, acting on paired donors, with incorporation or reduction of molecular oxygen"/>
    <property type="evidence" value="ECO:0007669"/>
    <property type="project" value="InterPro"/>
</dbReference>
<comment type="caution">
    <text evidence="5">The sequence shown here is derived from an EMBL/GenBank/DDBJ whole genome shotgun (WGS) entry which is preliminary data.</text>
</comment>
<sequence>MDFEPVKLGEMPKESGRATFIRRLLTNPATAAPAELYESKVVSPKFAAGKLVYVADAAHLETIFVERPEDFPKGRIDQRILRPIFNDGLLLAEGGDWRWKRRLTAPVFSPAAMKRFLPDIVAPFVTTAEAFLAAGNGPVDASGAMKSATLEVIDRLLFGGEREIDPDAIMTHVENYLAPTPWMVAYALFGISPAMPFPGQRRQSRARDGARNILGEFVARRRAGERSSDDLTNRLLAASDPETGGVLSDGDMVDMLLTLQAAGHETSANALTWALYLLTRLPAVQEQLIAEVDAVTAGGPVTYDQMPRLLAVRAFIEETMRLYPPAPSLSRMARKAENFSGVAVEAGAAVLVPVHLIHRHPDYWKRPDAFDLDRFLRPGRPPRTVYMPFGAGPKICVGAQLALSEMTAGLATLLQAVRFEPATGGEPRPLHRVTLRPADDLLVMAAPRGGRLRPKTSFTAPRAA</sequence>
<organism evidence="5 6">
    <name type="scientific">Jiella pacifica</name>
    <dbReference type="NCBI Taxonomy" id="2696469"/>
    <lineage>
        <taxon>Bacteria</taxon>
        <taxon>Pseudomonadati</taxon>
        <taxon>Pseudomonadota</taxon>
        <taxon>Alphaproteobacteria</taxon>
        <taxon>Hyphomicrobiales</taxon>
        <taxon>Aurantimonadaceae</taxon>
        <taxon>Jiella</taxon>
    </lineage>
</organism>
<dbReference type="GO" id="GO:0004497">
    <property type="term" value="F:monooxygenase activity"/>
    <property type="evidence" value="ECO:0007669"/>
    <property type="project" value="UniProtKB-KW"/>
</dbReference>
<evidence type="ECO:0000256" key="4">
    <source>
        <dbReference type="RuleBase" id="RU000461"/>
    </source>
</evidence>
<keyword evidence="4" id="KW-0560">Oxidoreductase</keyword>
<evidence type="ECO:0000256" key="2">
    <source>
        <dbReference type="ARBA" id="ARBA00010617"/>
    </source>
</evidence>
<dbReference type="InterPro" id="IPR050121">
    <property type="entry name" value="Cytochrome_P450_monoxygenase"/>
</dbReference>
<dbReference type="InterPro" id="IPR017972">
    <property type="entry name" value="Cyt_P450_CS"/>
</dbReference>
<dbReference type="Pfam" id="PF00067">
    <property type="entry name" value="p450"/>
    <property type="match status" value="1"/>
</dbReference>
<protein>
    <submittedName>
        <fullName evidence="5">Cytochrome P450</fullName>
    </submittedName>
</protein>
<keyword evidence="3 4" id="KW-0349">Heme</keyword>
<dbReference type="EMBL" id="JAAAMG010000029">
    <property type="protein sequence ID" value="NDW07440.1"/>
    <property type="molecule type" value="Genomic_DNA"/>
</dbReference>
<dbReference type="Proteomes" id="UP000469011">
    <property type="component" value="Unassembled WGS sequence"/>
</dbReference>
<proteinExistence type="inferred from homology"/>
<dbReference type="GO" id="GO:0020037">
    <property type="term" value="F:heme binding"/>
    <property type="evidence" value="ECO:0007669"/>
    <property type="project" value="InterPro"/>
</dbReference>
<dbReference type="PROSITE" id="PS00086">
    <property type="entry name" value="CYTOCHROME_P450"/>
    <property type="match status" value="1"/>
</dbReference>
<keyword evidence="4" id="KW-0503">Monooxygenase</keyword>
<accession>A0A6N9T832</accession>
<name>A0A6N9T832_9HYPH</name>
<keyword evidence="3 4" id="KW-0479">Metal-binding</keyword>
<dbReference type="InterPro" id="IPR001128">
    <property type="entry name" value="Cyt_P450"/>
</dbReference>
<gene>
    <name evidence="5" type="ORF">GTK09_23770</name>
</gene>
<dbReference type="RefSeq" id="WP_163465896.1">
    <property type="nucleotide sequence ID" value="NZ_JAAAMG010000029.1"/>
</dbReference>
<comment type="similarity">
    <text evidence="2 4">Belongs to the cytochrome P450 family.</text>
</comment>